<dbReference type="AlphaFoldDB" id="A0A840EV26"/>
<comment type="caution">
    <text evidence="1">The sequence shown here is derived from an EMBL/GenBank/DDBJ whole genome shotgun (WGS) entry which is preliminary data.</text>
</comment>
<evidence type="ECO:0000313" key="1">
    <source>
        <dbReference type="EMBL" id="MBB4118727.1"/>
    </source>
</evidence>
<dbReference type="Proteomes" id="UP000553034">
    <property type="component" value="Unassembled WGS sequence"/>
</dbReference>
<dbReference type="EMBL" id="JACIFO010000003">
    <property type="protein sequence ID" value="MBB4118727.1"/>
    <property type="molecule type" value="Genomic_DNA"/>
</dbReference>
<reference evidence="1 2" key="1">
    <citation type="submission" date="2020-08" db="EMBL/GenBank/DDBJ databases">
        <title>Genomic Encyclopedia of Type Strains, Phase IV (KMG-IV): sequencing the most valuable type-strain genomes for metagenomic binning, comparative biology and taxonomic classification.</title>
        <authorList>
            <person name="Goeker M."/>
        </authorList>
    </citation>
    <scope>NUCLEOTIDE SEQUENCE [LARGE SCALE GENOMIC DNA]</scope>
    <source>
        <strain evidence="1 2">DSM 29568</strain>
    </source>
</reference>
<organism evidence="1 2">
    <name type="scientific">Mesonia hippocampi</name>
    <dbReference type="NCBI Taxonomy" id="1628250"/>
    <lineage>
        <taxon>Bacteria</taxon>
        <taxon>Pseudomonadati</taxon>
        <taxon>Bacteroidota</taxon>
        <taxon>Flavobacteriia</taxon>
        <taxon>Flavobacteriales</taxon>
        <taxon>Flavobacteriaceae</taxon>
        <taxon>Mesonia</taxon>
    </lineage>
</organism>
<proteinExistence type="predicted"/>
<sequence>MAYLGKNNQITGSLGDLVFRTLDGKTVIQRKPQKNKIKQTERTQKAASDFGRASTLAKKIRIGIKTYSRDFSDSKSFCRLRTRLQLAACTDNPAPIGEKKLWDGKPKLLEGFEFNYHSPYERYCRIVIKDIALASQKLHIKLKAFQPKKAITWPIKANKAKLCFWMSVHRKKDDLSVQEELFSLEILPNNKISPAINFVSNTINSSSIVYLWSGILYYQYDALLDWVCLNHKTLHPLRLQKVLKIDVSS</sequence>
<name>A0A840EV26_9FLAO</name>
<gene>
    <name evidence="1" type="ORF">GGR32_001007</name>
</gene>
<protein>
    <submittedName>
        <fullName evidence="1">Uncharacterized protein</fullName>
    </submittedName>
</protein>
<evidence type="ECO:0000313" key="2">
    <source>
        <dbReference type="Proteomes" id="UP000553034"/>
    </source>
</evidence>
<dbReference type="RefSeq" id="WP_183477083.1">
    <property type="nucleotide sequence ID" value="NZ_JACIFO010000003.1"/>
</dbReference>
<keyword evidence="2" id="KW-1185">Reference proteome</keyword>
<accession>A0A840EV26</accession>